<protein>
    <submittedName>
        <fullName evidence="8">Cell wall-associated NlpC family hydrolase/uncharacterized protein YcbK (DUF882 family)</fullName>
    </submittedName>
</protein>
<dbReference type="InterPro" id="IPR051202">
    <property type="entry name" value="Peptidase_C40"/>
</dbReference>
<dbReference type="SUPFAM" id="SSF54001">
    <property type="entry name" value="Cysteine proteinases"/>
    <property type="match status" value="1"/>
</dbReference>
<dbReference type="PROSITE" id="PS51935">
    <property type="entry name" value="NLPC_P60"/>
    <property type="match status" value="1"/>
</dbReference>
<proteinExistence type="inferred from homology"/>
<keyword evidence="9" id="KW-1185">Reference proteome</keyword>
<feature type="coiled-coil region" evidence="5">
    <location>
        <begin position="245"/>
        <end position="276"/>
    </location>
</feature>
<keyword evidence="6" id="KW-0472">Membrane</keyword>
<keyword evidence="6" id="KW-1133">Transmembrane helix</keyword>
<sequence>MKRRIIRRHLNPNTHATVKNIHIKRGLNNNMKLNRKTPLNPSQTTGGVRAALRHHIARESKEKLKAVPRKAMRQLNRTVDPHDHEEVHETLKSLELPKDSIRKTRNAYLNIKKSADRVQQVNRYIKDRRYRVETVSAYRRIKGNRVPSASAANGVNKIKTLSSKYVPKGKYASLGLKTGVKKAFSSSAAYLKFAAQQMVKQLIAAVAANPKAWLIGAAVGAVIFFLMMLTNSLGGTTTSSAGAFFMTDEENARQYKQAVERLNNDFQEKIRDLQNSSDYDDIRTEYMNEDGTVHVNWVDLFAVLAVHFEQDLEITDVQRAYMEEIYNEFNVIKTSKQTYTVRECDRDGCTIVKKKRLIIKIYSYDMEDVFDKIGFNDEQQEWARRLVTSGAIQEQFPDLAEELPGGVPDPGSGNLPPPEFEGDVSEARKKLIETALTLQGKVGYFWGGKSSPGWNNKWGTPVMVTAPGSEKTGTLQPYGLDCSGFIDWSFKSAGLGNAFSAGGTSYQWSKTYSIRESEMIPGDLIFKNIPGHGGINHIGIFIGRDGKGKPIYVHCQGGTGVIVNGYKGFKYPRRPIVFSGG</sequence>
<dbReference type="Gene3D" id="3.90.1720.10">
    <property type="entry name" value="endopeptidase domain like (from Nostoc punctiforme)"/>
    <property type="match status" value="1"/>
</dbReference>
<evidence type="ECO:0000259" key="7">
    <source>
        <dbReference type="PROSITE" id="PS51935"/>
    </source>
</evidence>
<evidence type="ECO:0000256" key="2">
    <source>
        <dbReference type="ARBA" id="ARBA00022670"/>
    </source>
</evidence>
<evidence type="ECO:0000256" key="6">
    <source>
        <dbReference type="SAM" id="Phobius"/>
    </source>
</evidence>
<dbReference type="EMBL" id="JAUSWA010000046">
    <property type="protein sequence ID" value="MDQ0496866.1"/>
    <property type="molecule type" value="Genomic_DNA"/>
</dbReference>
<dbReference type="PANTHER" id="PTHR47053:SF1">
    <property type="entry name" value="MUREIN DD-ENDOPEPTIDASE MEPH-RELATED"/>
    <property type="match status" value="1"/>
</dbReference>
<name>A0ABU0L6E4_9BACL</name>
<dbReference type="Proteomes" id="UP001242811">
    <property type="component" value="Unassembled WGS sequence"/>
</dbReference>
<keyword evidence="6" id="KW-0812">Transmembrane</keyword>
<dbReference type="InterPro" id="IPR000064">
    <property type="entry name" value="NLP_P60_dom"/>
</dbReference>
<comment type="similarity">
    <text evidence="1">Belongs to the peptidase C40 family.</text>
</comment>
<feature type="transmembrane region" description="Helical" evidence="6">
    <location>
        <begin position="212"/>
        <end position="230"/>
    </location>
</feature>
<feature type="domain" description="NlpC/P60" evidence="7">
    <location>
        <begin position="425"/>
        <end position="581"/>
    </location>
</feature>
<evidence type="ECO:0000313" key="9">
    <source>
        <dbReference type="Proteomes" id="UP001242811"/>
    </source>
</evidence>
<organism evidence="8 9">
    <name type="scientific">Paenibacillus brasilensis</name>
    <dbReference type="NCBI Taxonomy" id="128574"/>
    <lineage>
        <taxon>Bacteria</taxon>
        <taxon>Bacillati</taxon>
        <taxon>Bacillota</taxon>
        <taxon>Bacilli</taxon>
        <taxon>Bacillales</taxon>
        <taxon>Paenibacillaceae</taxon>
        <taxon>Paenibacillus</taxon>
    </lineage>
</organism>
<evidence type="ECO:0000256" key="5">
    <source>
        <dbReference type="SAM" id="Coils"/>
    </source>
</evidence>
<dbReference type="Pfam" id="PF00877">
    <property type="entry name" value="NLPC_P60"/>
    <property type="match status" value="1"/>
</dbReference>
<evidence type="ECO:0000256" key="4">
    <source>
        <dbReference type="ARBA" id="ARBA00022807"/>
    </source>
</evidence>
<evidence type="ECO:0000256" key="1">
    <source>
        <dbReference type="ARBA" id="ARBA00007074"/>
    </source>
</evidence>
<comment type="caution">
    <text evidence="8">The sequence shown here is derived from an EMBL/GenBank/DDBJ whole genome shotgun (WGS) entry which is preliminary data.</text>
</comment>
<dbReference type="RefSeq" id="WP_244315617.1">
    <property type="nucleotide sequence ID" value="NZ_CP045297.1"/>
</dbReference>
<keyword evidence="3 8" id="KW-0378">Hydrolase</keyword>
<reference evidence="8 9" key="1">
    <citation type="submission" date="2023-07" db="EMBL/GenBank/DDBJ databases">
        <title>Genomic Encyclopedia of Type Strains, Phase IV (KMG-IV): sequencing the most valuable type-strain genomes for metagenomic binning, comparative biology and taxonomic classification.</title>
        <authorList>
            <person name="Goeker M."/>
        </authorList>
    </citation>
    <scope>NUCLEOTIDE SEQUENCE [LARGE SCALE GENOMIC DNA]</scope>
    <source>
        <strain evidence="8 9">DSM 14914</strain>
    </source>
</reference>
<keyword evidence="4" id="KW-0788">Thiol protease</keyword>
<evidence type="ECO:0000256" key="3">
    <source>
        <dbReference type="ARBA" id="ARBA00022801"/>
    </source>
</evidence>
<keyword evidence="5" id="KW-0175">Coiled coil</keyword>
<evidence type="ECO:0000313" key="8">
    <source>
        <dbReference type="EMBL" id="MDQ0496866.1"/>
    </source>
</evidence>
<dbReference type="GO" id="GO:0016787">
    <property type="term" value="F:hydrolase activity"/>
    <property type="evidence" value="ECO:0007669"/>
    <property type="project" value="UniProtKB-KW"/>
</dbReference>
<keyword evidence="2" id="KW-0645">Protease</keyword>
<gene>
    <name evidence="8" type="ORF">QOZ95_005066</name>
</gene>
<dbReference type="InterPro" id="IPR038765">
    <property type="entry name" value="Papain-like_cys_pep_sf"/>
</dbReference>
<accession>A0ABU0L6E4</accession>
<dbReference type="PANTHER" id="PTHR47053">
    <property type="entry name" value="MUREIN DD-ENDOPEPTIDASE MEPH-RELATED"/>
    <property type="match status" value="1"/>
</dbReference>